<organism evidence="1 2">
    <name type="scientific">Citrus sinensis</name>
    <name type="common">Sweet orange</name>
    <name type="synonym">Citrus aurantium var. sinensis</name>
    <dbReference type="NCBI Taxonomy" id="2711"/>
    <lineage>
        <taxon>Eukaryota</taxon>
        <taxon>Viridiplantae</taxon>
        <taxon>Streptophyta</taxon>
        <taxon>Embryophyta</taxon>
        <taxon>Tracheophyta</taxon>
        <taxon>Spermatophyta</taxon>
        <taxon>Magnoliopsida</taxon>
        <taxon>eudicotyledons</taxon>
        <taxon>Gunneridae</taxon>
        <taxon>Pentapetalae</taxon>
        <taxon>rosids</taxon>
        <taxon>malvids</taxon>
        <taxon>Sapindales</taxon>
        <taxon>Rutaceae</taxon>
        <taxon>Aurantioideae</taxon>
        <taxon>Citrus</taxon>
    </lineage>
</organism>
<gene>
    <name evidence="1" type="ORF">KPL71_004381</name>
</gene>
<name>A0ACB8N4I7_CITSI</name>
<proteinExistence type="predicted"/>
<sequence length="240" mass="27988">MGRRKLLMQKIDNYPALQVTYTKRRDGIVKKAKELSVLCDTDVGLLMFSPSGKLTKYSSSRRIEDIFLRFICDEKQEPLENEDHLYRSLVHSKCEGEMLDLIKKKEELEKKLIELCERQFDAEEKMSFYQPKVEDITTIHEAVDHEKFLNSAIRRVEKLNAKLLQKESASRIPESIELEAASFFDGNEVPVPPNSKKKRRNPSMCEYHHARTNSPTSLNPKIQYLNKEGHWILESGWAME</sequence>
<dbReference type="EMBL" id="CM039171">
    <property type="protein sequence ID" value="KAH9793006.1"/>
    <property type="molecule type" value="Genomic_DNA"/>
</dbReference>
<dbReference type="Proteomes" id="UP000829398">
    <property type="component" value="Chromosome 2"/>
</dbReference>
<reference evidence="2" key="1">
    <citation type="journal article" date="2023" name="Hortic. Res.">
        <title>A chromosome-level phased genome enabling allele-level studies in sweet orange: a case study on citrus Huanglongbing tolerance.</title>
        <authorList>
            <person name="Wu B."/>
            <person name="Yu Q."/>
            <person name="Deng Z."/>
            <person name="Duan Y."/>
            <person name="Luo F."/>
            <person name="Gmitter F. Jr."/>
        </authorList>
    </citation>
    <scope>NUCLEOTIDE SEQUENCE [LARGE SCALE GENOMIC DNA]</scope>
    <source>
        <strain evidence="2">cv. Valencia</strain>
    </source>
</reference>
<accession>A0ACB8N4I7</accession>
<evidence type="ECO:0000313" key="1">
    <source>
        <dbReference type="EMBL" id="KAH9793006.1"/>
    </source>
</evidence>
<protein>
    <submittedName>
        <fullName evidence="1">MADS-box domain-containing protein</fullName>
    </submittedName>
</protein>
<keyword evidence="2" id="KW-1185">Reference proteome</keyword>
<evidence type="ECO:0000313" key="2">
    <source>
        <dbReference type="Proteomes" id="UP000829398"/>
    </source>
</evidence>
<comment type="caution">
    <text evidence="1">The sequence shown here is derived from an EMBL/GenBank/DDBJ whole genome shotgun (WGS) entry which is preliminary data.</text>
</comment>